<feature type="signal peptide" evidence="3">
    <location>
        <begin position="1"/>
        <end position="25"/>
    </location>
</feature>
<evidence type="ECO:0000256" key="1">
    <source>
        <dbReference type="ARBA" id="ARBA00022729"/>
    </source>
</evidence>
<feature type="non-terminal residue" evidence="5">
    <location>
        <position position="209"/>
    </location>
</feature>
<gene>
    <name evidence="5" type="ORF">JRQ81_000163</name>
</gene>
<dbReference type="FunFam" id="2.60.120.200:FF:000039">
    <property type="entry name" value="Collagen XV alpha 1 chain"/>
    <property type="match status" value="1"/>
</dbReference>
<feature type="chain" id="PRO_5040272368" description="Thrombospondin-like N-terminal domain-containing protein" evidence="3">
    <location>
        <begin position="26"/>
        <end position="209"/>
    </location>
</feature>
<dbReference type="AlphaFoldDB" id="A0A9Q0Y5L0"/>
<evidence type="ECO:0000313" key="5">
    <source>
        <dbReference type="EMBL" id="KAJ7344213.1"/>
    </source>
</evidence>
<reference evidence="5" key="1">
    <citation type="journal article" date="2023" name="DNA Res.">
        <title>Chromosome-level genome assembly of Phrynocephalus forsythii using third-generation DNA sequencing and Hi-C analysis.</title>
        <authorList>
            <person name="Qi Y."/>
            <person name="Zhao W."/>
            <person name="Zhao Y."/>
            <person name="Niu C."/>
            <person name="Cao S."/>
            <person name="Zhang Y."/>
        </authorList>
    </citation>
    <scope>NUCLEOTIDE SEQUENCE</scope>
    <source>
        <tissue evidence="5">Muscle</tissue>
    </source>
</reference>
<dbReference type="SUPFAM" id="SSF49899">
    <property type="entry name" value="Concanavalin A-like lectins/glucanases"/>
    <property type="match status" value="1"/>
</dbReference>
<sequence>MRARWLPRGLLLLGLFVLLAAPASPQRENFSTEVGLIELIGDPPPDQITKVYGPDNSPGYVFGLDANTGQVARYHLPSPFYRDFSLLFHVQPTTDKAGVLFAITDASQSIIYVGVKLSEVKDGKQQIIFYYTEPGSQNSYAAATFTVPSLMNQWTRFAISVEDEEVVLYMDCEVFERVHFERSPDEMDLEDGSGLFVAQAGGADPDKYQ</sequence>
<dbReference type="EMBL" id="JAPFRF010000001">
    <property type="protein sequence ID" value="KAJ7344213.1"/>
    <property type="molecule type" value="Genomic_DNA"/>
</dbReference>
<dbReference type="OrthoDB" id="10060752at2759"/>
<feature type="domain" description="Thrombospondin-like N-terminal" evidence="4">
    <location>
        <begin position="33"/>
        <end position="205"/>
    </location>
</feature>
<dbReference type="SMART" id="SM00210">
    <property type="entry name" value="TSPN"/>
    <property type="match status" value="1"/>
</dbReference>
<evidence type="ECO:0000259" key="4">
    <source>
        <dbReference type="SMART" id="SM00210"/>
    </source>
</evidence>
<accession>A0A9Q0Y5L0</accession>
<dbReference type="Proteomes" id="UP001142489">
    <property type="component" value="Unassembled WGS sequence"/>
</dbReference>
<keyword evidence="2" id="KW-0677">Repeat</keyword>
<dbReference type="Gene3D" id="2.60.120.200">
    <property type="match status" value="1"/>
</dbReference>
<organism evidence="5 6">
    <name type="scientific">Phrynocephalus forsythii</name>
    <dbReference type="NCBI Taxonomy" id="171643"/>
    <lineage>
        <taxon>Eukaryota</taxon>
        <taxon>Metazoa</taxon>
        <taxon>Chordata</taxon>
        <taxon>Craniata</taxon>
        <taxon>Vertebrata</taxon>
        <taxon>Euteleostomi</taxon>
        <taxon>Lepidosauria</taxon>
        <taxon>Squamata</taxon>
        <taxon>Bifurcata</taxon>
        <taxon>Unidentata</taxon>
        <taxon>Episquamata</taxon>
        <taxon>Toxicofera</taxon>
        <taxon>Iguania</taxon>
        <taxon>Acrodonta</taxon>
        <taxon>Agamidae</taxon>
        <taxon>Agaminae</taxon>
        <taxon>Phrynocephalus</taxon>
    </lineage>
</organism>
<evidence type="ECO:0000256" key="2">
    <source>
        <dbReference type="ARBA" id="ARBA00022737"/>
    </source>
</evidence>
<comment type="caution">
    <text evidence="5">The sequence shown here is derived from an EMBL/GenBank/DDBJ whole genome shotgun (WGS) entry which is preliminary data.</text>
</comment>
<dbReference type="InterPro" id="IPR013320">
    <property type="entry name" value="ConA-like_dom_sf"/>
</dbReference>
<name>A0A9Q0Y5L0_9SAUR</name>
<keyword evidence="6" id="KW-1185">Reference proteome</keyword>
<protein>
    <recommendedName>
        <fullName evidence="4">Thrombospondin-like N-terminal domain-containing protein</fullName>
    </recommendedName>
</protein>
<proteinExistence type="predicted"/>
<evidence type="ECO:0000313" key="6">
    <source>
        <dbReference type="Proteomes" id="UP001142489"/>
    </source>
</evidence>
<dbReference type="InterPro" id="IPR048287">
    <property type="entry name" value="TSPN-like_N"/>
</dbReference>
<evidence type="ECO:0000256" key="3">
    <source>
        <dbReference type="SAM" id="SignalP"/>
    </source>
</evidence>
<keyword evidence="1 3" id="KW-0732">Signal</keyword>